<organism evidence="1 2">
    <name type="scientific">Saccharothrix xinjiangensis</name>
    <dbReference type="NCBI Taxonomy" id="204798"/>
    <lineage>
        <taxon>Bacteria</taxon>
        <taxon>Bacillati</taxon>
        <taxon>Actinomycetota</taxon>
        <taxon>Actinomycetes</taxon>
        <taxon>Pseudonocardiales</taxon>
        <taxon>Pseudonocardiaceae</taxon>
        <taxon>Saccharothrix</taxon>
    </lineage>
</organism>
<sequence length="74" mass="7874">MSPGFLTEVVNLLVVVFARPAAGVVAEQEQRRPGGFLGVDTAEPTGARSVRHLAARALFGLFGGHADEPRYLRA</sequence>
<reference evidence="2" key="1">
    <citation type="journal article" date="2019" name="Int. J. Syst. Evol. Microbiol.">
        <title>The Global Catalogue of Microorganisms (GCM) 10K type strain sequencing project: providing services to taxonomists for standard genome sequencing and annotation.</title>
        <authorList>
            <consortium name="The Broad Institute Genomics Platform"/>
            <consortium name="The Broad Institute Genome Sequencing Center for Infectious Disease"/>
            <person name="Wu L."/>
            <person name="Ma J."/>
        </authorList>
    </citation>
    <scope>NUCLEOTIDE SEQUENCE [LARGE SCALE GENOMIC DNA]</scope>
    <source>
        <strain evidence="2">KCTC 12848</strain>
    </source>
</reference>
<proteinExistence type="predicted"/>
<dbReference type="Proteomes" id="UP001595833">
    <property type="component" value="Unassembled WGS sequence"/>
</dbReference>
<comment type="caution">
    <text evidence="1">The sequence shown here is derived from an EMBL/GenBank/DDBJ whole genome shotgun (WGS) entry which is preliminary data.</text>
</comment>
<protein>
    <recommendedName>
        <fullName evidence="3">Secreted protein</fullName>
    </recommendedName>
</protein>
<evidence type="ECO:0000313" key="2">
    <source>
        <dbReference type="Proteomes" id="UP001595833"/>
    </source>
</evidence>
<keyword evidence="2" id="KW-1185">Reference proteome</keyword>
<accession>A0ABV9XXP9</accession>
<dbReference type="RefSeq" id="WP_344036823.1">
    <property type="nucleotide sequence ID" value="NZ_BAAAKE010000005.1"/>
</dbReference>
<dbReference type="EMBL" id="JBHSJB010000007">
    <property type="protein sequence ID" value="MFC5053954.1"/>
    <property type="molecule type" value="Genomic_DNA"/>
</dbReference>
<evidence type="ECO:0008006" key="3">
    <source>
        <dbReference type="Google" id="ProtNLM"/>
    </source>
</evidence>
<gene>
    <name evidence="1" type="ORF">ACFPFM_09325</name>
</gene>
<name>A0ABV9XXP9_9PSEU</name>
<evidence type="ECO:0000313" key="1">
    <source>
        <dbReference type="EMBL" id="MFC5053954.1"/>
    </source>
</evidence>